<dbReference type="RefSeq" id="XP_010894350.2">
    <property type="nucleotide sequence ID" value="XM_010896048.3"/>
</dbReference>
<feature type="chain" id="PRO_5044252943" description="C2 domain-containing protein" evidence="2">
    <location>
        <begin position="18"/>
        <end position="148"/>
    </location>
</feature>
<dbReference type="GeneTree" id="ENSGT00390000012710"/>
<evidence type="ECO:0000256" key="2">
    <source>
        <dbReference type="SAM" id="SignalP"/>
    </source>
</evidence>
<evidence type="ECO:0000313" key="4">
    <source>
        <dbReference type="Ensembl" id="ENSELUP00000094576.1"/>
    </source>
</evidence>
<keyword evidence="1 2" id="KW-0732">Signal</keyword>
<accession>A0AAY5L0R9</accession>
<dbReference type="Gene3D" id="2.60.40.150">
    <property type="entry name" value="C2 domain"/>
    <property type="match status" value="1"/>
</dbReference>
<dbReference type="SUPFAM" id="SSF49562">
    <property type="entry name" value="C2 domain (Calcium/lipid-binding domain, CaLB)"/>
    <property type="match status" value="1"/>
</dbReference>
<evidence type="ECO:0000256" key="1">
    <source>
        <dbReference type="ARBA" id="ARBA00022729"/>
    </source>
</evidence>
<dbReference type="GO" id="GO:0001913">
    <property type="term" value="P:T cell mediated cytotoxicity"/>
    <property type="evidence" value="ECO:0007669"/>
    <property type="project" value="TreeGrafter"/>
</dbReference>
<dbReference type="SMART" id="SM00239">
    <property type="entry name" value="C2"/>
    <property type="match status" value="1"/>
</dbReference>
<reference evidence="4 5" key="1">
    <citation type="submission" date="2020-02" db="EMBL/GenBank/DDBJ databases">
        <title>Esox lucius (northern pike) genome, fEsoLuc1, primary haplotype.</title>
        <authorList>
            <person name="Myers G."/>
            <person name="Karagic N."/>
            <person name="Meyer A."/>
            <person name="Pippel M."/>
            <person name="Reichard M."/>
            <person name="Winkler S."/>
            <person name="Tracey A."/>
            <person name="Sims Y."/>
            <person name="Howe K."/>
            <person name="Rhie A."/>
            <person name="Formenti G."/>
            <person name="Durbin R."/>
            <person name="Fedrigo O."/>
            <person name="Jarvis E.D."/>
        </authorList>
    </citation>
    <scope>NUCLEOTIDE SEQUENCE [LARGE SCALE GENOMIC DNA]</scope>
</reference>
<dbReference type="Pfam" id="PF00168">
    <property type="entry name" value="C2"/>
    <property type="match status" value="1"/>
</dbReference>
<feature type="signal peptide" evidence="2">
    <location>
        <begin position="1"/>
        <end position="17"/>
    </location>
</feature>
<keyword evidence="5" id="KW-1185">Reference proteome</keyword>
<reference evidence="4" key="3">
    <citation type="submission" date="2025-09" db="UniProtKB">
        <authorList>
            <consortium name="Ensembl"/>
        </authorList>
    </citation>
    <scope>IDENTIFICATION</scope>
</reference>
<evidence type="ECO:0000259" key="3">
    <source>
        <dbReference type="PROSITE" id="PS50004"/>
    </source>
</evidence>
<dbReference type="InterPro" id="IPR000008">
    <property type="entry name" value="C2_dom"/>
</dbReference>
<dbReference type="InterPro" id="IPR035892">
    <property type="entry name" value="C2_domain_sf"/>
</dbReference>
<dbReference type="InterPro" id="IPR052784">
    <property type="entry name" value="Perforin-1_pore-forming"/>
</dbReference>
<dbReference type="PROSITE" id="PS50004">
    <property type="entry name" value="C2"/>
    <property type="match status" value="1"/>
</dbReference>
<dbReference type="PANTHER" id="PTHR46096">
    <property type="entry name" value="PERFORIN-1"/>
    <property type="match status" value="1"/>
</dbReference>
<sequence>MASSSLLWCLLVTCVLAVVQIYGEERMVLKVFNLRATKLNSGMFQTPDAYVKVFMGSAYGGKTVVRNDNTDPWWGEDFAFFNARVNNALKLEVYDSDMVFDDLLGTCERAIKNGTFQHSCNLNEGGTLHYSYTLGPTQKNLEDFEALE</sequence>
<organism evidence="4 5">
    <name type="scientific">Esox lucius</name>
    <name type="common">Northern pike</name>
    <dbReference type="NCBI Taxonomy" id="8010"/>
    <lineage>
        <taxon>Eukaryota</taxon>
        <taxon>Metazoa</taxon>
        <taxon>Chordata</taxon>
        <taxon>Craniata</taxon>
        <taxon>Vertebrata</taxon>
        <taxon>Euteleostomi</taxon>
        <taxon>Actinopterygii</taxon>
        <taxon>Neopterygii</taxon>
        <taxon>Teleostei</taxon>
        <taxon>Protacanthopterygii</taxon>
        <taxon>Esociformes</taxon>
        <taxon>Esocidae</taxon>
        <taxon>Esox</taxon>
    </lineage>
</organism>
<name>A0AAY5L0R9_ESOLU</name>
<feature type="domain" description="C2" evidence="3">
    <location>
        <begin position="15"/>
        <end position="124"/>
    </location>
</feature>
<dbReference type="Proteomes" id="UP000265140">
    <property type="component" value="Chromosome 13"/>
</dbReference>
<dbReference type="AlphaFoldDB" id="A0AAY5L0R9"/>
<protein>
    <recommendedName>
        <fullName evidence="3">C2 domain-containing protein</fullName>
    </recommendedName>
</protein>
<dbReference type="GO" id="GO:0001771">
    <property type="term" value="P:immunological synapse formation"/>
    <property type="evidence" value="ECO:0007669"/>
    <property type="project" value="TreeGrafter"/>
</dbReference>
<proteinExistence type="predicted"/>
<dbReference type="PANTHER" id="PTHR46096:SF3">
    <property type="entry name" value="PERFORIN-1"/>
    <property type="match status" value="1"/>
</dbReference>
<dbReference type="GeneID" id="105025403"/>
<dbReference type="GO" id="GO:0016020">
    <property type="term" value="C:membrane"/>
    <property type="evidence" value="ECO:0007669"/>
    <property type="project" value="TreeGrafter"/>
</dbReference>
<dbReference type="GO" id="GO:0051607">
    <property type="term" value="P:defense response to virus"/>
    <property type="evidence" value="ECO:0007669"/>
    <property type="project" value="TreeGrafter"/>
</dbReference>
<dbReference type="GO" id="GO:0022829">
    <property type="term" value="F:wide pore channel activity"/>
    <property type="evidence" value="ECO:0007669"/>
    <property type="project" value="TreeGrafter"/>
</dbReference>
<dbReference type="KEGG" id="els:105025403"/>
<dbReference type="Ensembl" id="ENSELUT00000099567.1">
    <property type="protein sequence ID" value="ENSELUP00000094576.1"/>
    <property type="gene ID" value="ENSELUG00000045663.1"/>
</dbReference>
<reference evidence="4" key="2">
    <citation type="submission" date="2025-08" db="UniProtKB">
        <authorList>
            <consortium name="Ensembl"/>
        </authorList>
    </citation>
    <scope>IDENTIFICATION</scope>
</reference>
<evidence type="ECO:0000313" key="5">
    <source>
        <dbReference type="Proteomes" id="UP000265140"/>
    </source>
</evidence>